<feature type="domain" description="Nucleotide-diphospho-sugar transferase" evidence="1">
    <location>
        <begin position="103"/>
        <end position="307"/>
    </location>
</feature>
<gene>
    <name evidence="2" type="ORF">AAHA92_23109</name>
</gene>
<protein>
    <recommendedName>
        <fullName evidence="1">Nucleotide-diphospho-sugar transferase domain-containing protein</fullName>
    </recommendedName>
</protein>
<dbReference type="AlphaFoldDB" id="A0ABD1GQW6"/>
<dbReference type="InterPro" id="IPR044821">
    <property type="entry name" value="At1g28695/At4g15970-like"/>
</dbReference>
<dbReference type="PANTHER" id="PTHR46038">
    <property type="entry name" value="EXPRESSED PROTEIN-RELATED"/>
    <property type="match status" value="1"/>
</dbReference>
<reference evidence="2 3" key="1">
    <citation type="submission" date="2024-06" db="EMBL/GenBank/DDBJ databases">
        <title>A chromosome level genome sequence of Diviner's sage (Salvia divinorum).</title>
        <authorList>
            <person name="Ford S.A."/>
            <person name="Ro D.-K."/>
            <person name="Ness R.W."/>
            <person name="Phillips M.A."/>
        </authorList>
    </citation>
    <scope>NUCLEOTIDE SEQUENCE [LARGE SCALE GENOMIC DNA]</scope>
    <source>
        <strain evidence="2">SAF-2024a</strain>
        <tissue evidence="2">Leaf</tissue>
    </source>
</reference>
<organism evidence="2 3">
    <name type="scientific">Salvia divinorum</name>
    <name type="common">Maria pastora</name>
    <name type="synonym">Diviner's sage</name>
    <dbReference type="NCBI Taxonomy" id="28513"/>
    <lineage>
        <taxon>Eukaryota</taxon>
        <taxon>Viridiplantae</taxon>
        <taxon>Streptophyta</taxon>
        <taxon>Embryophyta</taxon>
        <taxon>Tracheophyta</taxon>
        <taxon>Spermatophyta</taxon>
        <taxon>Magnoliopsida</taxon>
        <taxon>eudicotyledons</taxon>
        <taxon>Gunneridae</taxon>
        <taxon>Pentapetalae</taxon>
        <taxon>asterids</taxon>
        <taxon>lamiids</taxon>
        <taxon>Lamiales</taxon>
        <taxon>Lamiaceae</taxon>
        <taxon>Nepetoideae</taxon>
        <taxon>Mentheae</taxon>
        <taxon>Salviinae</taxon>
        <taxon>Salvia</taxon>
        <taxon>Salvia subgen. Calosphace</taxon>
    </lineage>
</organism>
<dbReference type="Pfam" id="PF03407">
    <property type="entry name" value="Nucleotid_trans"/>
    <property type="match status" value="1"/>
</dbReference>
<evidence type="ECO:0000313" key="3">
    <source>
        <dbReference type="Proteomes" id="UP001567538"/>
    </source>
</evidence>
<name>A0ABD1GQW6_SALDI</name>
<keyword evidence="3" id="KW-1185">Reference proteome</keyword>
<dbReference type="InterPro" id="IPR005069">
    <property type="entry name" value="Nucl-diP-sugar_transferase"/>
</dbReference>
<evidence type="ECO:0000259" key="1">
    <source>
        <dbReference type="Pfam" id="PF03407"/>
    </source>
</evidence>
<dbReference type="EMBL" id="JBEAFC010000008">
    <property type="protein sequence ID" value="KAL1546523.1"/>
    <property type="molecule type" value="Genomic_DNA"/>
</dbReference>
<dbReference type="Proteomes" id="UP001567538">
    <property type="component" value="Unassembled WGS sequence"/>
</dbReference>
<accession>A0ABD1GQW6</accession>
<evidence type="ECO:0000313" key="2">
    <source>
        <dbReference type="EMBL" id="KAL1546523.1"/>
    </source>
</evidence>
<proteinExistence type="predicted"/>
<comment type="caution">
    <text evidence="2">The sequence shown here is derived from an EMBL/GenBank/DDBJ whole genome shotgun (WGS) entry which is preliminary data.</text>
</comment>
<dbReference type="PANTHER" id="PTHR46038:SF12">
    <property type="entry name" value="OS03G0731800 PROTEIN"/>
    <property type="match status" value="1"/>
</dbReference>
<sequence>MDYSKTNPKQILAILSLMVATVVLVSSWEPLTFKRNSFLSEKMNSTSERDELEVALEKASMTNKTVIIAFINKAYVESNDDEYPSMFDLFLEGFWVGDDTRRLLRHLLVVSMDTTAHQRCLFRRLNCYMAAAEGDGLAGEKVYMSAGFIEMMWKRTTFLLQVLNRGYNFIFTDTDVLWLRNPFTRLVMSDDDHESMDLQISTDRFNGDAHSTRNHVNTGFYFIKSNNKTTSLFQRWYDTRKNFSEVKEQDALEMLILHGILARLGIKTRFLDTLYFSGFCRDSRDVRSVVTVHANCCRSIRAKVLDLKAVLRDWKRFRQVESIGVPTNTTSSFRWSKHTYCYKSWHQGSDTNPGL</sequence>